<dbReference type="InterPro" id="IPR003740">
    <property type="entry name" value="YitT"/>
</dbReference>
<gene>
    <name evidence="8" type="ORF">EP073_13665</name>
</gene>
<proteinExistence type="predicted"/>
<feature type="transmembrane region" description="Helical" evidence="6">
    <location>
        <begin position="49"/>
        <end position="76"/>
    </location>
</feature>
<dbReference type="PIRSF" id="PIRSF006483">
    <property type="entry name" value="Membrane_protein_YitT"/>
    <property type="match status" value="1"/>
</dbReference>
<keyword evidence="3 6" id="KW-0812">Transmembrane</keyword>
<dbReference type="PANTHER" id="PTHR33545">
    <property type="entry name" value="UPF0750 MEMBRANE PROTEIN YITT-RELATED"/>
    <property type="match status" value="1"/>
</dbReference>
<dbReference type="CDD" id="cd16380">
    <property type="entry name" value="YitT_C"/>
    <property type="match status" value="1"/>
</dbReference>
<dbReference type="InterPro" id="IPR051461">
    <property type="entry name" value="UPF0750_membrane"/>
</dbReference>
<feature type="transmembrane region" description="Helical" evidence="6">
    <location>
        <begin position="88"/>
        <end position="108"/>
    </location>
</feature>
<feature type="transmembrane region" description="Helical" evidence="6">
    <location>
        <begin position="21"/>
        <end position="43"/>
    </location>
</feature>
<dbReference type="PANTHER" id="PTHR33545:SF5">
    <property type="entry name" value="UPF0750 MEMBRANE PROTEIN YITT"/>
    <property type="match status" value="1"/>
</dbReference>
<feature type="transmembrane region" description="Helical" evidence="6">
    <location>
        <begin position="128"/>
        <end position="147"/>
    </location>
</feature>
<sequence>MQQSQLKGSRYVVPKKNFILRFAYNQFLIILGSILAAFGYVVFQVPFQIAAGGISGLAIIINEYSGLTVGMLYFLFNIPLLVVGYYQLGGLKFIFSTINSVITFSAASDLFVRLLPVYMDVFPLSQDLLLNCIYAGVSVGLGAGIIYRAGGSMGGTSIPARILQKRMGFPLSQSYLYTDMIVIVLAGFVFSWEKAMLALLTLLLGGMASDFVLEGVSQVRIAWIITDNPKVMSRTLMAELQRGVSMWQMTGAYSDTERTMIYCTVRRSQVSDLKFLVAAIDPKAFLVIGTAQQAWGGTGFTHLKSPSGR</sequence>
<dbReference type="KEGG" id="gtl:EP073_13665"/>
<evidence type="ECO:0000256" key="5">
    <source>
        <dbReference type="ARBA" id="ARBA00023136"/>
    </source>
</evidence>
<reference evidence="8 9" key="1">
    <citation type="submission" date="2019-01" db="EMBL/GenBank/DDBJ databases">
        <title>Geovibrio thiophilus DSM 11263, complete genome.</title>
        <authorList>
            <person name="Spring S."/>
            <person name="Bunk B."/>
            <person name="Sproer C."/>
        </authorList>
    </citation>
    <scope>NUCLEOTIDE SEQUENCE [LARGE SCALE GENOMIC DNA]</scope>
    <source>
        <strain evidence="8 9">DSM 11263</strain>
    </source>
</reference>
<organism evidence="8 9">
    <name type="scientific">Geovibrio thiophilus</name>
    <dbReference type="NCBI Taxonomy" id="139438"/>
    <lineage>
        <taxon>Bacteria</taxon>
        <taxon>Pseudomonadati</taxon>
        <taxon>Deferribacterota</taxon>
        <taxon>Deferribacteres</taxon>
        <taxon>Deferribacterales</taxon>
        <taxon>Geovibrionaceae</taxon>
        <taxon>Geovibrio</taxon>
    </lineage>
</organism>
<dbReference type="Pfam" id="PF02588">
    <property type="entry name" value="YitT_membrane"/>
    <property type="match status" value="1"/>
</dbReference>
<dbReference type="Proteomes" id="UP000287502">
    <property type="component" value="Chromosome"/>
</dbReference>
<dbReference type="InterPro" id="IPR015867">
    <property type="entry name" value="N-reg_PII/ATP_PRibTrfase_C"/>
</dbReference>
<evidence type="ECO:0000256" key="4">
    <source>
        <dbReference type="ARBA" id="ARBA00022989"/>
    </source>
</evidence>
<accession>A0A410K1U8</accession>
<feature type="transmembrane region" description="Helical" evidence="6">
    <location>
        <begin position="195"/>
        <end position="213"/>
    </location>
</feature>
<evidence type="ECO:0000259" key="7">
    <source>
        <dbReference type="Pfam" id="PF10035"/>
    </source>
</evidence>
<dbReference type="Pfam" id="PF10035">
    <property type="entry name" value="DUF2179"/>
    <property type="match status" value="1"/>
</dbReference>
<dbReference type="RefSeq" id="WP_128467712.1">
    <property type="nucleotide sequence ID" value="NZ_CP035108.1"/>
</dbReference>
<evidence type="ECO:0000313" key="8">
    <source>
        <dbReference type="EMBL" id="QAR34407.1"/>
    </source>
</evidence>
<keyword evidence="2" id="KW-1003">Cell membrane</keyword>
<dbReference type="OrthoDB" id="9779786at2"/>
<name>A0A410K1U8_9BACT</name>
<evidence type="ECO:0000256" key="3">
    <source>
        <dbReference type="ARBA" id="ARBA00022692"/>
    </source>
</evidence>
<dbReference type="EMBL" id="CP035108">
    <property type="protein sequence ID" value="QAR34407.1"/>
    <property type="molecule type" value="Genomic_DNA"/>
</dbReference>
<evidence type="ECO:0000256" key="1">
    <source>
        <dbReference type="ARBA" id="ARBA00004651"/>
    </source>
</evidence>
<dbReference type="AlphaFoldDB" id="A0A410K1U8"/>
<evidence type="ECO:0000313" key="9">
    <source>
        <dbReference type="Proteomes" id="UP000287502"/>
    </source>
</evidence>
<comment type="subcellular location">
    <subcellularLocation>
        <location evidence="1">Cell membrane</location>
        <topology evidence="1">Multi-pass membrane protein</topology>
    </subcellularLocation>
</comment>
<keyword evidence="4 6" id="KW-1133">Transmembrane helix</keyword>
<dbReference type="Gene3D" id="3.30.70.120">
    <property type="match status" value="1"/>
</dbReference>
<evidence type="ECO:0000256" key="6">
    <source>
        <dbReference type="SAM" id="Phobius"/>
    </source>
</evidence>
<feature type="domain" description="DUF2179" evidence="7">
    <location>
        <begin position="242"/>
        <end position="296"/>
    </location>
</feature>
<feature type="transmembrane region" description="Helical" evidence="6">
    <location>
        <begin position="168"/>
        <end position="189"/>
    </location>
</feature>
<dbReference type="GO" id="GO:0005886">
    <property type="term" value="C:plasma membrane"/>
    <property type="evidence" value="ECO:0007669"/>
    <property type="project" value="UniProtKB-SubCell"/>
</dbReference>
<keyword evidence="9" id="KW-1185">Reference proteome</keyword>
<keyword evidence="5 6" id="KW-0472">Membrane</keyword>
<evidence type="ECO:0000256" key="2">
    <source>
        <dbReference type="ARBA" id="ARBA00022475"/>
    </source>
</evidence>
<protein>
    <submittedName>
        <fullName evidence="8">YitT family protein</fullName>
    </submittedName>
</protein>
<dbReference type="InterPro" id="IPR019264">
    <property type="entry name" value="DUF2179"/>
</dbReference>